<dbReference type="EMBL" id="CALNXI010000308">
    <property type="protein sequence ID" value="CAH3024544.1"/>
    <property type="molecule type" value="Genomic_DNA"/>
</dbReference>
<comment type="caution">
    <text evidence="1">The sequence shown here is derived from an EMBL/GenBank/DDBJ whole genome shotgun (WGS) entry which is preliminary data.</text>
</comment>
<reference evidence="1 2" key="1">
    <citation type="submission" date="2022-05" db="EMBL/GenBank/DDBJ databases">
        <authorList>
            <consortium name="Genoscope - CEA"/>
            <person name="William W."/>
        </authorList>
    </citation>
    <scope>NUCLEOTIDE SEQUENCE [LARGE SCALE GENOMIC DNA]</scope>
</reference>
<protein>
    <submittedName>
        <fullName evidence="1">Uncharacterized protein</fullName>
    </submittedName>
</protein>
<evidence type="ECO:0000313" key="1">
    <source>
        <dbReference type="EMBL" id="CAH3024544.1"/>
    </source>
</evidence>
<accession>A0ABN8M5V1</accession>
<sequence>MAAGKTKRNLDEIDDIGEMFEVMKALDISSKGLKSLEDMKERVKTIIGEASKPTSWNAGQETVFAFVNSIIEDRMAAECCHDPTLPTRTFPEQHAGKAPSLQTCSHGTDCHAESPAVQPASLLSRKYLLVEGKEFFCSWKVSKFLHLASFVNARKVDVSEFQAYSVLSDAHDEDVRKRRILLNLYTEAQKTVTKLDSTIYNILEQNIGNVKGKVENNINQLQLKEYFVLVAEIQNALPVIRRVQSAVCKCHTPILELVEKAQGFRYVYCPEKTCFMFAPVSEWKEDMDLASYTLCPCNDIFKRLDFLVFSDKGEKP</sequence>
<keyword evidence="2" id="KW-1185">Reference proteome</keyword>
<evidence type="ECO:0000313" key="2">
    <source>
        <dbReference type="Proteomes" id="UP001159427"/>
    </source>
</evidence>
<name>A0ABN8M5V1_9CNID</name>
<gene>
    <name evidence="1" type="ORF">PEVE_00023192</name>
</gene>
<dbReference type="Proteomes" id="UP001159427">
    <property type="component" value="Unassembled WGS sequence"/>
</dbReference>
<proteinExistence type="predicted"/>
<organism evidence="1 2">
    <name type="scientific">Porites evermanni</name>
    <dbReference type="NCBI Taxonomy" id="104178"/>
    <lineage>
        <taxon>Eukaryota</taxon>
        <taxon>Metazoa</taxon>
        <taxon>Cnidaria</taxon>
        <taxon>Anthozoa</taxon>
        <taxon>Hexacorallia</taxon>
        <taxon>Scleractinia</taxon>
        <taxon>Fungiina</taxon>
        <taxon>Poritidae</taxon>
        <taxon>Porites</taxon>
    </lineage>
</organism>